<comment type="similarity">
    <text evidence="1">Belongs to the membrane fusion protein (MFP) (TC 8.A.1) family.</text>
</comment>
<dbReference type="GO" id="GO:0015562">
    <property type="term" value="F:efflux transmembrane transporter activity"/>
    <property type="evidence" value="ECO:0007669"/>
    <property type="project" value="TreeGrafter"/>
</dbReference>
<name>A0A934IDC4_9RHOB</name>
<dbReference type="PANTHER" id="PTHR30469:SF29">
    <property type="entry name" value="BLR2860 PROTEIN"/>
    <property type="match status" value="1"/>
</dbReference>
<gene>
    <name evidence="5" type="ORF">ILP92_12490</name>
</gene>
<dbReference type="SUPFAM" id="SSF111369">
    <property type="entry name" value="HlyD-like secretion proteins"/>
    <property type="match status" value="2"/>
</dbReference>
<dbReference type="PANTHER" id="PTHR30469">
    <property type="entry name" value="MULTIDRUG RESISTANCE PROTEIN MDTA"/>
    <property type="match status" value="1"/>
</dbReference>
<dbReference type="Pfam" id="PF25917">
    <property type="entry name" value="BSH_RND"/>
    <property type="match status" value="1"/>
</dbReference>
<evidence type="ECO:0000256" key="2">
    <source>
        <dbReference type="SAM" id="Coils"/>
    </source>
</evidence>
<dbReference type="Proteomes" id="UP000642488">
    <property type="component" value="Unassembled WGS sequence"/>
</dbReference>
<protein>
    <submittedName>
        <fullName evidence="5">Efflux RND transporter periplasmic adaptor subunit</fullName>
    </submittedName>
</protein>
<keyword evidence="2" id="KW-0175">Coiled coil</keyword>
<feature type="domain" description="CusB-like beta-barrel" evidence="4">
    <location>
        <begin position="257"/>
        <end position="324"/>
    </location>
</feature>
<dbReference type="Pfam" id="PF25954">
    <property type="entry name" value="Beta-barrel_RND_2"/>
    <property type="match status" value="1"/>
</dbReference>
<comment type="caution">
    <text evidence="5">The sequence shown here is derived from an EMBL/GenBank/DDBJ whole genome shotgun (WGS) entry which is preliminary data.</text>
</comment>
<reference evidence="5" key="1">
    <citation type="submission" date="2020-12" db="EMBL/GenBank/DDBJ databases">
        <title>Bacterial taxonomy.</title>
        <authorList>
            <person name="Pan X."/>
        </authorList>
    </citation>
    <scope>NUCLEOTIDE SEQUENCE</scope>
    <source>
        <strain evidence="5">KCTC 52957</strain>
    </source>
</reference>
<feature type="domain" description="Multidrug resistance protein MdtA-like barrel-sandwich hybrid" evidence="3">
    <location>
        <begin position="77"/>
        <end position="241"/>
    </location>
</feature>
<dbReference type="Gene3D" id="1.10.287.470">
    <property type="entry name" value="Helix hairpin bin"/>
    <property type="match status" value="1"/>
</dbReference>
<dbReference type="RefSeq" id="WP_198916725.1">
    <property type="nucleotide sequence ID" value="NZ_JAEKPD010000010.1"/>
</dbReference>
<dbReference type="NCBIfam" id="TIGR01730">
    <property type="entry name" value="RND_mfp"/>
    <property type="match status" value="1"/>
</dbReference>
<feature type="coiled-coil region" evidence="2">
    <location>
        <begin position="118"/>
        <end position="152"/>
    </location>
</feature>
<evidence type="ECO:0000259" key="3">
    <source>
        <dbReference type="Pfam" id="PF25917"/>
    </source>
</evidence>
<dbReference type="InterPro" id="IPR058792">
    <property type="entry name" value="Beta-barrel_RND_2"/>
</dbReference>
<evidence type="ECO:0000259" key="4">
    <source>
        <dbReference type="Pfam" id="PF25954"/>
    </source>
</evidence>
<dbReference type="GO" id="GO:1990281">
    <property type="term" value="C:efflux pump complex"/>
    <property type="evidence" value="ECO:0007669"/>
    <property type="project" value="TreeGrafter"/>
</dbReference>
<evidence type="ECO:0000313" key="6">
    <source>
        <dbReference type="Proteomes" id="UP000642488"/>
    </source>
</evidence>
<sequence>MRLFSILTALIVAGCLYLLVFEREAVLGFAGADAVVGSEGEETVDLDAERISVVAIRSEAQMIDTAVVTRGRTEAERQVEVRAETSGKIVSSPLRKGAFIDAGELLCELDPGTRQIQLLEAEARLAEARSRLPEAKARVAEAEAALNEARINQNASLNLSRDGFASDSRVAQSEAAVESALAAVEAAKAGEQAASSGVQSAQAAVAAAETELERLKITAPFAGLLEADTAELGALLQPGSLCATILQLDPIRLVGFVPETSVDRIEVGARAGARLATGQEVEGRVSFLSRSADPQTRTFRVDVEAPNPSLDIRDGQTAEIMIQSDGRSAHLLPQSALTLNDEGDLGVRLATEDNTALFAPVRVIRDSVEGVYVDGLDDEVRVIVLGQEYVGDGAPLDVTLREDGT</sequence>
<dbReference type="Gene3D" id="2.40.50.100">
    <property type="match status" value="1"/>
</dbReference>
<organism evidence="5 6">
    <name type="scientific">Palleronia pontilimi</name>
    <dbReference type="NCBI Taxonomy" id="1964209"/>
    <lineage>
        <taxon>Bacteria</taxon>
        <taxon>Pseudomonadati</taxon>
        <taxon>Pseudomonadota</taxon>
        <taxon>Alphaproteobacteria</taxon>
        <taxon>Rhodobacterales</taxon>
        <taxon>Roseobacteraceae</taxon>
        <taxon>Palleronia</taxon>
    </lineage>
</organism>
<dbReference type="EMBL" id="JAEKPD010000010">
    <property type="protein sequence ID" value="MBJ3763566.1"/>
    <property type="molecule type" value="Genomic_DNA"/>
</dbReference>
<dbReference type="InterPro" id="IPR006143">
    <property type="entry name" value="RND_pump_MFP"/>
</dbReference>
<dbReference type="Gene3D" id="2.40.30.170">
    <property type="match status" value="1"/>
</dbReference>
<accession>A0A934IDC4</accession>
<evidence type="ECO:0000313" key="5">
    <source>
        <dbReference type="EMBL" id="MBJ3763566.1"/>
    </source>
</evidence>
<dbReference type="InterPro" id="IPR058625">
    <property type="entry name" value="MdtA-like_BSH"/>
</dbReference>
<dbReference type="Gene3D" id="2.40.420.20">
    <property type="match status" value="1"/>
</dbReference>
<dbReference type="PROSITE" id="PS51257">
    <property type="entry name" value="PROKAR_LIPOPROTEIN"/>
    <property type="match status" value="1"/>
</dbReference>
<proteinExistence type="inferred from homology"/>
<dbReference type="AlphaFoldDB" id="A0A934IDC4"/>
<keyword evidence="6" id="KW-1185">Reference proteome</keyword>
<evidence type="ECO:0000256" key="1">
    <source>
        <dbReference type="ARBA" id="ARBA00009477"/>
    </source>
</evidence>